<dbReference type="RefSeq" id="WP_166917946.1">
    <property type="nucleotide sequence ID" value="NZ_JAASRN010000001.1"/>
</dbReference>
<name>A0A846MMN1_9BACT</name>
<evidence type="ECO:0000313" key="3">
    <source>
        <dbReference type="EMBL" id="NIK72627.1"/>
    </source>
</evidence>
<gene>
    <name evidence="3" type="ORF">FHS56_000113</name>
</gene>
<dbReference type="Pfam" id="PF19838">
    <property type="entry name" value="LptD_2"/>
    <property type="match status" value="1"/>
</dbReference>
<comment type="caution">
    <text evidence="3">The sequence shown here is derived from an EMBL/GenBank/DDBJ whole genome shotgun (WGS) entry which is preliminary data.</text>
</comment>
<dbReference type="Proteomes" id="UP000537126">
    <property type="component" value="Unassembled WGS sequence"/>
</dbReference>
<keyword evidence="4" id="KW-1185">Reference proteome</keyword>
<feature type="region of interest" description="Disordered" evidence="1">
    <location>
        <begin position="721"/>
        <end position="742"/>
    </location>
</feature>
<organism evidence="3 4">
    <name type="scientific">Thermonema lapsum</name>
    <dbReference type="NCBI Taxonomy" id="28195"/>
    <lineage>
        <taxon>Bacteria</taxon>
        <taxon>Pseudomonadati</taxon>
        <taxon>Bacteroidota</taxon>
        <taxon>Cytophagia</taxon>
        <taxon>Cytophagales</taxon>
        <taxon>Thermonemataceae</taxon>
        <taxon>Thermonema</taxon>
    </lineage>
</organism>
<dbReference type="GO" id="GO:1990351">
    <property type="term" value="C:transporter complex"/>
    <property type="evidence" value="ECO:0007669"/>
    <property type="project" value="TreeGrafter"/>
</dbReference>
<evidence type="ECO:0000256" key="1">
    <source>
        <dbReference type="SAM" id="MobiDB-lite"/>
    </source>
</evidence>
<evidence type="ECO:0000259" key="2">
    <source>
        <dbReference type="Pfam" id="PF19838"/>
    </source>
</evidence>
<dbReference type="InterPro" id="IPR045659">
    <property type="entry name" value="LptD_2"/>
</dbReference>
<dbReference type="EMBL" id="JAASRN010000001">
    <property type="protein sequence ID" value="NIK72627.1"/>
    <property type="molecule type" value="Genomic_DNA"/>
</dbReference>
<dbReference type="GO" id="GO:0009279">
    <property type="term" value="C:cell outer membrane"/>
    <property type="evidence" value="ECO:0007669"/>
    <property type="project" value="TreeGrafter"/>
</dbReference>
<dbReference type="PANTHER" id="PTHR30189">
    <property type="entry name" value="LPS-ASSEMBLY PROTEIN"/>
    <property type="match status" value="1"/>
</dbReference>
<proteinExistence type="predicted"/>
<dbReference type="AlphaFoldDB" id="A0A846MMN1"/>
<evidence type="ECO:0000313" key="4">
    <source>
        <dbReference type="Proteomes" id="UP000537126"/>
    </source>
</evidence>
<protein>
    <recommendedName>
        <fullName evidence="2">LPS-assembly protein LptD central domain-containing protein</fullName>
    </recommendedName>
</protein>
<accession>A0A846MMN1</accession>
<feature type="domain" description="LPS-assembly protein LptD central" evidence="2">
    <location>
        <begin position="182"/>
        <end position="675"/>
    </location>
</feature>
<reference evidence="3 4" key="1">
    <citation type="submission" date="2020-03" db="EMBL/GenBank/DDBJ databases">
        <title>Genomic Encyclopedia of Type Strains, Phase IV (KMG-IV): sequencing the most valuable type-strain genomes for metagenomic binning, comparative biology and taxonomic classification.</title>
        <authorList>
            <person name="Goeker M."/>
        </authorList>
    </citation>
    <scope>NUCLEOTIDE SEQUENCE [LARGE SCALE GENOMIC DNA]</scope>
    <source>
        <strain evidence="3 4">DSM 5718</strain>
    </source>
</reference>
<dbReference type="PANTHER" id="PTHR30189:SF1">
    <property type="entry name" value="LPS-ASSEMBLY PROTEIN LPTD"/>
    <property type="match status" value="1"/>
</dbReference>
<feature type="compositionally biased region" description="Polar residues" evidence="1">
    <location>
        <begin position="721"/>
        <end position="731"/>
    </location>
</feature>
<sequence length="879" mass="98990">MLCISFALQAQQTDSLRTTPPDTLRYTPKAKSDIQDVITFSAKDSAVFEIGARKGWLYSEAQIDYIDSRLRAAVIRIDLERNLVQARPLPDSTGKLIGRPLFSEGKEQFVADSMDYNLESKRGIIFNIVSEQAEGFVGGAKVKRSPENEFYIAGGYYTTCNLAHPHYRIKAGKIKLTKNQNVICGPFHIEFADIPTPLGFAFGIFPKPKQKKSGIIVPIYGESQQNGFFLRNGGYYWAISEYMDLKLLGEVYTYGNWGIQAVSNFKKRYQYSGNLSVSYNVRYDESPESILPSESKLFWVNGSFTPESRGDGRFTASLSFGSSQFNRRVSFDLANQLTNTFQSNVSYSRRLRGTPFSLTLSARHNQENNTGVVNLNLPTFTLGMTPIYPFKSKSGNNRGFFSQLNVAYTLNGSFDITNRITSPSYNFRVANAGKRIDSVYAFRPENFDLFIARGRMNLQHNIPLTLPFKVLRYFNASVGVNFSQRFYPEKYRYTWLDSKQAVQVDTLKEWGSSYQYSLSSGVSTNIYGTFYLKRGRFAAIRHLVQPSIGLGYAPDFSGEKYGFYQRTQIGINTNGEPVYQLLPTFAGVSAPGASANISFGVRNTLEAKLRAKSDTAAAKKAEKVKLLDELSVVGSYNLLADTNKRQYPLSDLLFRARTRIGSLFDLNLGATLAPYAFRDTLIGDRVSRIKSFTYAWNAGQGIGRFTNFDLSVSASLNPSVLRGKQSTNTSRGGVPGSSRDASAAITNPLQAPETSYAAYYQASPDQYVAFDVPWNLSLNYKFTYNFLSTQRPITQSLSFSGDMSLTPKWRIGFSSGFDFTQGSLSTSSLDFYRDLHCWEMLFNWRPFGQFQSYSFTIRVKASTLRDLRLERKRTWYDNQ</sequence>
<dbReference type="InterPro" id="IPR050218">
    <property type="entry name" value="LptD"/>
</dbReference>